<dbReference type="Proteomes" id="UP000183407">
    <property type="component" value="Unassembled WGS sequence"/>
</dbReference>
<dbReference type="GO" id="GO:0005886">
    <property type="term" value="C:plasma membrane"/>
    <property type="evidence" value="ECO:0007669"/>
    <property type="project" value="UniProtKB-SubCell"/>
</dbReference>
<evidence type="ECO:0000313" key="10">
    <source>
        <dbReference type="Proteomes" id="UP000183407"/>
    </source>
</evidence>
<feature type="transmembrane region" description="Helical" evidence="8">
    <location>
        <begin position="45"/>
        <end position="66"/>
    </location>
</feature>
<name>A0A1H4ILK1_RHOJO</name>
<dbReference type="InterPro" id="IPR002781">
    <property type="entry name" value="TM_pro_TauE-like"/>
</dbReference>
<evidence type="ECO:0000313" key="9">
    <source>
        <dbReference type="EMBL" id="SEB34188.1"/>
    </source>
</evidence>
<evidence type="ECO:0000256" key="7">
    <source>
        <dbReference type="ARBA" id="ARBA00023136"/>
    </source>
</evidence>
<dbReference type="RefSeq" id="WP_073369026.1">
    <property type="nucleotide sequence ID" value="NZ_FNTL01000002.1"/>
</dbReference>
<dbReference type="EMBL" id="FNTL01000002">
    <property type="protein sequence ID" value="SEB34188.1"/>
    <property type="molecule type" value="Genomic_DNA"/>
</dbReference>
<comment type="subcellular location">
    <subcellularLocation>
        <location evidence="1 8">Cell membrane</location>
        <topology evidence="1 8">Multi-pass membrane protein</topology>
    </subcellularLocation>
</comment>
<dbReference type="InterPro" id="IPR052017">
    <property type="entry name" value="TSUP"/>
</dbReference>
<dbReference type="AlphaFoldDB" id="A0A1H4ILK1"/>
<gene>
    <name evidence="9" type="ORF">SAMN04490220_0101</name>
</gene>
<proteinExistence type="inferred from homology"/>
<sequence>MTAEVSLGLLALGTCVGAATQRVTGLGFALVSVPFLVLSIGPREGVLLANLLGLCTCVVVAVTTWSHISWRRTLMLVLGAAVGVQLGARASLAIPAPYTMIVVSAMALVSLSLVGGASTRVAHALEVSAAGWRWQSRVVAGTISGFMNAAAGIGGPAVVVFGKAVKWPQTSFVASLQAYFISVNAMAIATKGMPELHRATVVTVVTSVAVGVGTGFLLQRRISQATALRFTVWVAALGSMAVGIRGLFLIA</sequence>
<keyword evidence="7 8" id="KW-0472">Membrane</keyword>
<evidence type="ECO:0000256" key="5">
    <source>
        <dbReference type="ARBA" id="ARBA00022692"/>
    </source>
</evidence>
<comment type="similarity">
    <text evidence="2 8">Belongs to the 4-toluene sulfonate uptake permease (TSUP) (TC 2.A.102) family.</text>
</comment>
<organism evidence="9 10">
    <name type="scientific">Rhodococcus jostii</name>
    <dbReference type="NCBI Taxonomy" id="132919"/>
    <lineage>
        <taxon>Bacteria</taxon>
        <taxon>Bacillati</taxon>
        <taxon>Actinomycetota</taxon>
        <taxon>Actinomycetes</taxon>
        <taxon>Mycobacteriales</taxon>
        <taxon>Nocardiaceae</taxon>
        <taxon>Rhodococcus</taxon>
    </lineage>
</organism>
<evidence type="ECO:0000256" key="6">
    <source>
        <dbReference type="ARBA" id="ARBA00022989"/>
    </source>
</evidence>
<keyword evidence="5 8" id="KW-0812">Transmembrane</keyword>
<evidence type="ECO:0000256" key="8">
    <source>
        <dbReference type="RuleBase" id="RU363041"/>
    </source>
</evidence>
<dbReference type="PANTHER" id="PTHR30269:SF37">
    <property type="entry name" value="MEMBRANE TRANSPORTER PROTEIN"/>
    <property type="match status" value="1"/>
</dbReference>
<feature type="transmembrane region" description="Helical" evidence="8">
    <location>
        <begin position="98"/>
        <end position="117"/>
    </location>
</feature>
<evidence type="ECO:0000256" key="2">
    <source>
        <dbReference type="ARBA" id="ARBA00009142"/>
    </source>
</evidence>
<reference evidence="10" key="1">
    <citation type="submission" date="2016-10" db="EMBL/GenBank/DDBJ databases">
        <authorList>
            <person name="Varghese N."/>
        </authorList>
    </citation>
    <scope>NUCLEOTIDE SEQUENCE [LARGE SCALE GENOMIC DNA]</scope>
    <source>
        <strain evidence="10">DSM 44719</strain>
    </source>
</reference>
<keyword evidence="6 8" id="KW-1133">Transmembrane helix</keyword>
<keyword evidence="4 8" id="KW-1003">Cell membrane</keyword>
<accession>A0A1H4ILK1</accession>
<evidence type="ECO:0000256" key="4">
    <source>
        <dbReference type="ARBA" id="ARBA00022475"/>
    </source>
</evidence>
<protein>
    <recommendedName>
        <fullName evidence="8">Probable membrane transporter protein</fullName>
    </recommendedName>
</protein>
<dbReference type="Pfam" id="PF01925">
    <property type="entry name" value="TauE"/>
    <property type="match status" value="1"/>
</dbReference>
<feature type="transmembrane region" description="Helical" evidence="8">
    <location>
        <begin position="230"/>
        <end position="250"/>
    </location>
</feature>
<evidence type="ECO:0000256" key="3">
    <source>
        <dbReference type="ARBA" id="ARBA00022448"/>
    </source>
</evidence>
<dbReference type="PANTHER" id="PTHR30269">
    <property type="entry name" value="TRANSMEMBRANE PROTEIN YFCA"/>
    <property type="match status" value="1"/>
</dbReference>
<feature type="transmembrane region" description="Helical" evidence="8">
    <location>
        <begin position="199"/>
        <end position="218"/>
    </location>
</feature>
<evidence type="ECO:0000256" key="1">
    <source>
        <dbReference type="ARBA" id="ARBA00004651"/>
    </source>
</evidence>
<feature type="transmembrane region" description="Helical" evidence="8">
    <location>
        <begin position="138"/>
        <end position="161"/>
    </location>
</feature>
<keyword evidence="3" id="KW-0813">Transport</keyword>